<keyword evidence="1" id="KW-0862">Zinc</keyword>
<organism evidence="4 5">
    <name type="scientific">Grifola frondosa</name>
    <name type="common">Maitake</name>
    <name type="synonym">Polyporus frondosus</name>
    <dbReference type="NCBI Taxonomy" id="5627"/>
    <lineage>
        <taxon>Eukaryota</taxon>
        <taxon>Fungi</taxon>
        <taxon>Dikarya</taxon>
        <taxon>Basidiomycota</taxon>
        <taxon>Agaricomycotina</taxon>
        <taxon>Agaricomycetes</taxon>
        <taxon>Polyporales</taxon>
        <taxon>Grifolaceae</taxon>
        <taxon>Grifola</taxon>
    </lineage>
</organism>
<feature type="compositionally biased region" description="Polar residues" evidence="2">
    <location>
        <begin position="298"/>
        <end position="313"/>
    </location>
</feature>
<evidence type="ECO:0000313" key="5">
    <source>
        <dbReference type="Proteomes" id="UP000092993"/>
    </source>
</evidence>
<evidence type="ECO:0000313" key="4">
    <source>
        <dbReference type="EMBL" id="OBZ69988.1"/>
    </source>
</evidence>
<name>A0A1C7LZS8_GRIFR</name>
<dbReference type="InterPro" id="IPR013087">
    <property type="entry name" value="Znf_C2H2_type"/>
</dbReference>
<feature type="compositionally biased region" description="Polar residues" evidence="2">
    <location>
        <begin position="421"/>
        <end position="436"/>
    </location>
</feature>
<dbReference type="OMA" id="DADSHYQ"/>
<accession>A0A1C7LZS8</accession>
<feature type="compositionally biased region" description="Polar residues" evidence="2">
    <location>
        <begin position="233"/>
        <end position="259"/>
    </location>
</feature>
<evidence type="ECO:0000256" key="1">
    <source>
        <dbReference type="PROSITE-ProRule" id="PRU00042"/>
    </source>
</evidence>
<sequence length="527" mass="56148">MTEFESASLFHCNWNWCPDTFTHGRDLIQHLKKEHWNNILAIKKKDIGAYLRSTEGRSGATDSVMGAISSQSFVMSTQNSMLSSVEKIATPEIHSDSVMGATPSQPLSAPLRTYSSPSIAHGNDRGTHSGTPASSPPAHQPSTPPPRARNSFASCAAQSSPISTPLRASPPPSPMLSNMIADAINSAGRINAATRNKASPRSSRKVLPLPRNMGQRLSTSPTKSSLLLPERGSPSSESATSAQVVEDQLTQSLAPSPGTQSPPQPASGAPTPAKSYPVLRTQAPYQSQGDSSGEDSHGASSLPSLDAPRQSSASARLHPLLHLHLLYLLHTRTSAPPPIPPPTRTLRSRSKTPASATPSLPLPRRRASSRTTPEPVSRKSTSRGTSQSGTNSSTRAKRKHKNDIVDHGGLVAVEEEAEGESTSQPLGSASGPSFRSGTIYLKPDPNAMDVDHTVEGDDPDAEGIADDDADSHYQHSHVGLPQNQNLQASSIESDTSQYTASQSFVFDFYDSLPLQTQPPYYSESQSQ</sequence>
<feature type="region of interest" description="Disordered" evidence="2">
    <location>
        <begin position="333"/>
        <end position="496"/>
    </location>
</feature>
<feature type="compositionally biased region" description="Polar residues" evidence="2">
    <location>
        <begin position="481"/>
        <end position="496"/>
    </location>
</feature>
<feature type="compositionally biased region" description="Low complexity" evidence="2">
    <location>
        <begin position="217"/>
        <end position="229"/>
    </location>
</feature>
<feature type="compositionally biased region" description="Polar residues" evidence="2">
    <location>
        <begin position="151"/>
        <end position="163"/>
    </location>
</feature>
<keyword evidence="1" id="KW-0863">Zinc-finger</keyword>
<reference evidence="4 5" key="1">
    <citation type="submission" date="2016-03" db="EMBL/GenBank/DDBJ databases">
        <title>Whole genome sequencing of Grifola frondosa 9006-11.</title>
        <authorList>
            <person name="Min B."/>
            <person name="Park H."/>
            <person name="Kim J.-G."/>
            <person name="Cho H."/>
            <person name="Oh Y.-L."/>
            <person name="Kong W.-S."/>
            <person name="Choi I.-G."/>
        </authorList>
    </citation>
    <scope>NUCLEOTIDE SEQUENCE [LARGE SCALE GENOMIC DNA]</scope>
    <source>
        <strain evidence="4 5">9006-11</strain>
    </source>
</reference>
<dbReference type="EMBL" id="LUGG01000015">
    <property type="protein sequence ID" value="OBZ69988.1"/>
    <property type="molecule type" value="Genomic_DNA"/>
</dbReference>
<feature type="compositionally biased region" description="Acidic residues" evidence="2">
    <location>
        <begin position="456"/>
        <end position="469"/>
    </location>
</feature>
<evidence type="ECO:0000256" key="2">
    <source>
        <dbReference type="SAM" id="MobiDB-lite"/>
    </source>
</evidence>
<dbReference type="Proteomes" id="UP000092993">
    <property type="component" value="Unassembled WGS sequence"/>
</dbReference>
<feature type="domain" description="C2H2-type" evidence="3">
    <location>
        <begin position="10"/>
        <end position="35"/>
    </location>
</feature>
<feature type="region of interest" description="Disordered" evidence="2">
    <location>
        <begin position="96"/>
        <end position="177"/>
    </location>
</feature>
<dbReference type="AlphaFoldDB" id="A0A1C7LZS8"/>
<dbReference type="STRING" id="5627.A0A1C7LZS8"/>
<proteinExistence type="predicted"/>
<feature type="compositionally biased region" description="Pro residues" evidence="2">
    <location>
        <begin position="134"/>
        <end position="147"/>
    </location>
</feature>
<keyword evidence="1" id="KW-0479">Metal-binding</keyword>
<dbReference type="PROSITE" id="PS50157">
    <property type="entry name" value="ZINC_FINGER_C2H2_2"/>
    <property type="match status" value="1"/>
</dbReference>
<dbReference type="GO" id="GO:0008270">
    <property type="term" value="F:zinc ion binding"/>
    <property type="evidence" value="ECO:0007669"/>
    <property type="project" value="UniProtKB-KW"/>
</dbReference>
<dbReference type="OrthoDB" id="2756589at2759"/>
<feature type="compositionally biased region" description="Polar residues" evidence="2">
    <location>
        <begin position="378"/>
        <end position="394"/>
    </location>
</feature>
<keyword evidence="5" id="KW-1185">Reference proteome</keyword>
<feature type="compositionally biased region" description="Polar residues" evidence="2">
    <location>
        <begin position="102"/>
        <end position="118"/>
    </location>
</feature>
<protein>
    <recommendedName>
        <fullName evidence="3">C2H2-type domain-containing protein</fullName>
    </recommendedName>
</protein>
<comment type="caution">
    <text evidence="4">The sequence shown here is derived from an EMBL/GenBank/DDBJ whole genome shotgun (WGS) entry which is preliminary data.</text>
</comment>
<evidence type="ECO:0000259" key="3">
    <source>
        <dbReference type="PROSITE" id="PS50157"/>
    </source>
</evidence>
<dbReference type="PROSITE" id="PS00028">
    <property type="entry name" value="ZINC_FINGER_C2H2_1"/>
    <property type="match status" value="1"/>
</dbReference>
<gene>
    <name evidence="4" type="ORF">A0H81_10137</name>
</gene>
<feature type="region of interest" description="Disordered" evidence="2">
    <location>
        <begin position="193"/>
        <end position="313"/>
    </location>
</feature>